<dbReference type="GO" id="GO:0015031">
    <property type="term" value="P:protein transport"/>
    <property type="evidence" value="ECO:0007669"/>
    <property type="project" value="UniProtKB-KW"/>
</dbReference>
<dbReference type="Proteomes" id="UP000266391">
    <property type="component" value="Unassembled WGS sequence"/>
</dbReference>
<dbReference type="InterPro" id="IPR028055">
    <property type="entry name" value="YidC/Oxa/ALB_C"/>
</dbReference>
<dbReference type="Pfam" id="PF04464">
    <property type="entry name" value="Glyphos_transf"/>
    <property type="match status" value="1"/>
</dbReference>
<organism evidence="12 13">
    <name type="scientific">Roseburia inulinivorans</name>
    <dbReference type="NCBI Taxonomy" id="360807"/>
    <lineage>
        <taxon>Bacteria</taxon>
        <taxon>Bacillati</taxon>
        <taxon>Bacillota</taxon>
        <taxon>Clostridia</taxon>
        <taxon>Lachnospirales</taxon>
        <taxon>Lachnospiraceae</taxon>
        <taxon>Roseburia</taxon>
    </lineage>
</organism>
<sequence>MMSFINTVFGIPLGYVMWGCYQLVKNYGLSIILFTLVSKIVMLPVSIMVQKNSIRMIQIQPQINEIKYKHAGDKDRIADEQMELFKKAHYSPMLGMVPMLLQIPLVLGLINVIYNPMQHLMHIKTSVCDQIVAATCSLMGVDQLGSGAQLQAMAALQNPDNLSFFQSALTGTGIDIEAIAAQAATINTHFLGLDLSVVPHITVLAWILLIPLFSCLSTVLLCACQNQANVLQKEQGALGQWGVTIFTVAFSTYFTFLVPGGVGLYWIFSNLFSTALIYILNAVYNPKKYIDYEALEESKRLLAEQKAVEDAYKKKMAPYKAKEKEDYKRFFAKDNENKQLMFYSESSGFYKYYRGMIEELLENSDIVIHYVTSDPEDQVFQIRHERFKAYYIGEIKLITLMMKLDCDIVVMTMPDLETYHIKRSYVRKDMEYIHVPHSIDSMNMTYRKGSIDHFDTIFCVGPHHKDEVEKMEETYDLPHKVLLNWGYCLLDDMRKDYESKEKVINEQKTILIAPSWQEDNIVDSCLEDILQKLRATGYKVIVRPHPQHVRHMPEKMQLLKDKFAEDKNIEIQTDFSSNDTVFNADLIITDWSGIAYEYAFTTLRPVLYINTPMKIMNPEYEKIGVVPINIFMRDSIGCSLNLDQLDRVADEATRLIEQRDLYHDKIDAFVKQYVYHLGTSAKVGANYIKLRLKQIHSED</sequence>
<keyword evidence="5" id="KW-0653">Protein transport</keyword>
<keyword evidence="7 10" id="KW-0472">Membrane</keyword>
<name>A0A396ABH6_9FIRM</name>
<evidence type="ECO:0000313" key="13">
    <source>
        <dbReference type="Proteomes" id="UP000266391"/>
    </source>
</evidence>
<keyword evidence="2" id="KW-0813">Transport</keyword>
<keyword evidence="8" id="KW-0143">Chaperone</keyword>
<protein>
    <submittedName>
        <fullName evidence="12">Membrane protein insertase YidC</fullName>
    </submittedName>
</protein>
<comment type="similarity">
    <text evidence="9">Belongs to the OXA1/ALB3/YidC family.</text>
</comment>
<dbReference type="Pfam" id="PF02096">
    <property type="entry name" value="60KD_IMP"/>
    <property type="match status" value="1"/>
</dbReference>
<dbReference type="SUPFAM" id="SSF53756">
    <property type="entry name" value="UDP-Glycosyltransferase/glycogen phosphorylase"/>
    <property type="match status" value="1"/>
</dbReference>
<feature type="domain" description="Membrane insertase YidC/Oxa/ALB C-terminal" evidence="11">
    <location>
        <begin position="27"/>
        <end position="281"/>
    </location>
</feature>
<dbReference type="GO" id="GO:0032977">
    <property type="term" value="F:membrane insertase activity"/>
    <property type="evidence" value="ECO:0007669"/>
    <property type="project" value="InterPro"/>
</dbReference>
<evidence type="ECO:0000256" key="7">
    <source>
        <dbReference type="ARBA" id="ARBA00023136"/>
    </source>
</evidence>
<feature type="transmembrane region" description="Helical" evidence="10">
    <location>
        <begin position="27"/>
        <end position="49"/>
    </location>
</feature>
<evidence type="ECO:0000256" key="5">
    <source>
        <dbReference type="ARBA" id="ARBA00022927"/>
    </source>
</evidence>
<gene>
    <name evidence="12" type="primary">yidC</name>
    <name evidence="12" type="ORF">DW813_15685</name>
</gene>
<keyword evidence="3" id="KW-1003">Cell membrane</keyword>
<evidence type="ECO:0000256" key="2">
    <source>
        <dbReference type="ARBA" id="ARBA00022448"/>
    </source>
</evidence>
<proteinExistence type="inferred from homology"/>
<dbReference type="NCBIfam" id="TIGR03592">
    <property type="entry name" value="yidC_oxa1_cterm"/>
    <property type="match status" value="1"/>
</dbReference>
<dbReference type="InterPro" id="IPR043148">
    <property type="entry name" value="TagF_C"/>
</dbReference>
<evidence type="ECO:0000313" key="12">
    <source>
        <dbReference type="EMBL" id="RHC99108.1"/>
    </source>
</evidence>
<dbReference type="InterPro" id="IPR047196">
    <property type="entry name" value="YidC_ALB_C"/>
</dbReference>
<dbReference type="GO" id="GO:0051205">
    <property type="term" value="P:protein insertion into membrane"/>
    <property type="evidence" value="ECO:0007669"/>
    <property type="project" value="TreeGrafter"/>
</dbReference>
<comment type="caution">
    <text evidence="12">The sequence shown here is derived from an EMBL/GenBank/DDBJ whole genome shotgun (WGS) entry which is preliminary data.</text>
</comment>
<dbReference type="GO" id="GO:0005886">
    <property type="term" value="C:plasma membrane"/>
    <property type="evidence" value="ECO:0007669"/>
    <property type="project" value="UniProtKB-SubCell"/>
</dbReference>
<feature type="transmembrane region" description="Helical" evidence="10">
    <location>
        <begin position="264"/>
        <end position="284"/>
    </location>
</feature>
<dbReference type="GO" id="GO:0047355">
    <property type="term" value="F:CDP-glycerol glycerophosphotransferase activity"/>
    <property type="evidence" value="ECO:0007669"/>
    <property type="project" value="InterPro"/>
</dbReference>
<keyword evidence="6 10" id="KW-1133">Transmembrane helix</keyword>
<evidence type="ECO:0000256" key="6">
    <source>
        <dbReference type="ARBA" id="ARBA00022989"/>
    </source>
</evidence>
<reference evidence="12 13" key="1">
    <citation type="submission" date="2018-08" db="EMBL/GenBank/DDBJ databases">
        <title>A genome reference for cultivated species of the human gut microbiota.</title>
        <authorList>
            <person name="Zou Y."/>
            <person name="Xue W."/>
            <person name="Luo G."/>
        </authorList>
    </citation>
    <scope>NUCLEOTIDE SEQUENCE [LARGE SCALE GENOMIC DNA]</scope>
    <source>
        <strain evidence="12 13">AM32-8LB</strain>
    </source>
</reference>
<dbReference type="AlphaFoldDB" id="A0A396ABH6"/>
<dbReference type="CDD" id="cd20070">
    <property type="entry name" value="5TM_YidC_Alb3"/>
    <property type="match status" value="1"/>
</dbReference>
<feature type="transmembrane region" description="Helical" evidence="10">
    <location>
        <begin position="93"/>
        <end position="114"/>
    </location>
</feature>
<feature type="transmembrane region" description="Helical" evidence="10">
    <location>
        <begin position="203"/>
        <end position="224"/>
    </location>
</feature>
<dbReference type="Gene3D" id="3.40.50.12580">
    <property type="match status" value="1"/>
</dbReference>
<dbReference type="PANTHER" id="PTHR12428">
    <property type="entry name" value="OXA1"/>
    <property type="match status" value="1"/>
</dbReference>
<dbReference type="InterPro" id="IPR001708">
    <property type="entry name" value="YidC/ALB3/OXA1/COX18"/>
</dbReference>
<evidence type="ECO:0000259" key="11">
    <source>
        <dbReference type="Pfam" id="PF02096"/>
    </source>
</evidence>
<accession>A0A396ABH6</accession>
<evidence type="ECO:0000256" key="3">
    <source>
        <dbReference type="ARBA" id="ARBA00022475"/>
    </source>
</evidence>
<evidence type="ECO:0000256" key="10">
    <source>
        <dbReference type="SAM" id="Phobius"/>
    </source>
</evidence>
<evidence type="ECO:0000256" key="4">
    <source>
        <dbReference type="ARBA" id="ARBA00022692"/>
    </source>
</evidence>
<feature type="transmembrane region" description="Helical" evidence="10">
    <location>
        <begin position="236"/>
        <end position="258"/>
    </location>
</feature>
<comment type="subcellular location">
    <subcellularLocation>
        <location evidence="1">Cell membrane</location>
        <topology evidence="1">Multi-pass membrane protein</topology>
    </subcellularLocation>
    <subcellularLocation>
        <location evidence="9">Membrane</location>
        <topology evidence="9">Multi-pass membrane protein</topology>
    </subcellularLocation>
</comment>
<evidence type="ECO:0000256" key="8">
    <source>
        <dbReference type="ARBA" id="ARBA00023186"/>
    </source>
</evidence>
<keyword evidence="4 9" id="KW-0812">Transmembrane</keyword>
<dbReference type="PANTHER" id="PTHR12428:SF65">
    <property type="entry name" value="CYTOCHROME C OXIDASE ASSEMBLY PROTEIN COX18, MITOCHONDRIAL"/>
    <property type="match status" value="1"/>
</dbReference>
<dbReference type="EMBL" id="QSIQ01000039">
    <property type="protein sequence ID" value="RHC99108.1"/>
    <property type="molecule type" value="Genomic_DNA"/>
</dbReference>
<evidence type="ECO:0000256" key="9">
    <source>
        <dbReference type="RuleBase" id="RU003945"/>
    </source>
</evidence>
<evidence type="ECO:0000256" key="1">
    <source>
        <dbReference type="ARBA" id="ARBA00004651"/>
    </source>
</evidence>
<dbReference type="InterPro" id="IPR007554">
    <property type="entry name" value="Glycerophosphate_synth"/>
</dbReference>